<evidence type="ECO:0000256" key="8">
    <source>
        <dbReference type="ARBA" id="ARBA00049547"/>
    </source>
</evidence>
<dbReference type="EC" id="1.4.3.3" evidence="6"/>
<evidence type="ECO:0000313" key="11">
    <source>
        <dbReference type="Proteomes" id="UP001500467"/>
    </source>
</evidence>
<evidence type="ECO:0000256" key="4">
    <source>
        <dbReference type="ARBA" id="ARBA00022827"/>
    </source>
</evidence>
<dbReference type="PANTHER" id="PTHR11530">
    <property type="entry name" value="D-AMINO ACID OXIDASE"/>
    <property type="match status" value="1"/>
</dbReference>
<protein>
    <recommendedName>
        <fullName evidence="7">D-amino-acid oxidase</fullName>
        <ecNumber evidence="6">1.4.3.3</ecNumber>
    </recommendedName>
</protein>
<name>A0ABN1VCP0_9PSEU</name>
<proteinExistence type="inferred from homology"/>
<dbReference type="PROSITE" id="PS51257">
    <property type="entry name" value="PROKAR_LIPOPROTEIN"/>
    <property type="match status" value="1"/>
</dbReference>
<evidence type="ECO:0000259" key="9">
    <source>
        <dbReference type="Pfam" id="PF01266"/>
    </source>
</evidence>
<dbReference type="EMBL" id="BAAALM010000008">
    <property type="protein sequence ID" value="GAA1205654.1"/>
    <property type="molecule type" value="Genomic_DNA"/>
</dbReference>
<feature type="domain" description="FAD dependent oxidoreductase" evidence="9">
    <location>
        <begin position="4"/>
        <end position="308"/>
    </location>
</feature>
<dbReference type="PANTHER" id="PTHR11530:SF11">
    <property type="entry name" value="D-ASPARTATE OXIDASE"/>
    <property type="match status" value="1"/>
</dbReference>
<gene>
    <name evidence="10" type="ORF">GCM10009675_25670</name>
</gene>
<evidence type="ECO:0000256" key="1">
    <source>
        <dbReference type="ARBA" id="ARBA00001974"/>
    </source>
</evidence>
<evidence type="ECO:0000256" key="6">
    <source>
        <dbReference type="ARBA" id="ARBA00039101"/>
    </source>
</evidence>
<keyword evidence="11" id="KW-1185">Reference proteome</keyword>
<evidence type="ECO:0000313" key="10">
    <source>
        <dbReference type="EMBL" id="GAA1205654.1"/>
    </source>
</evidence>
<evidence type="ECO:0000256" key="5">
    <source>
        <dbReference type="ARBA" id="ARBA00023002"/>
    </source>
</evidence>
<dbReference type="InterPro" id="IPR023209">
    <property type="entry name" value="DAO"/>
</dbReference>
<evidence type="ECO:0000256" key="2">
    <source>
        <dbReference type="ARBA" id="ARBA00006730"/>
    </source>
</evidence>
<comment type="caution">
    <text evidence="10">The sequence shown here is derived from an EMBL/GenBank/DDBJ whole genome shotgun (WGS) entry which is preliminary data.</text>
</comment>
<organism evidence="10 11">
    <name type="scientific">Prauserella alba</name>
    <dbReference type="NCBI Taxonomy" id="176898"/>
    <lineage>
        <taxon>Bacteria</taxon>
        <taxon>Bacillati</taxon>
        <taxon>Actinomycetota</taxon>
        <taxon>Actinomycetes</taxon>
        <taxon>Pseudonocardiales</taxon>
        <taxon>Pseudonocardiaceae</taxon>
        <taxon>Prauserella</taxon>
    </lineage>
</organism>
<keyword evidence="3" id="KW-0285">Flavoprotein</keyword>
<dbReference type="PIRSF" id="PIRSF000189">
    <property type="entry name" value="D-aa_oxidase"/>
    <property type="match status" value="1"/>
</dbReference>
<dbReference type="Gene3D" id="3.30.9.10">
    <property type="entry name" value="D-Amino Acid Oxidase, subunit A, domain 2"/>
    <property type="match status" value="1"/>
</dbReference>
<keyword evidence="4" id="KW-0274">FAD</keyword>
<comment type="catalytic activity">
    <reaction evidence="8">
        <text>a D-alpha-amino acid + O2 + H2O = a 2-oxocarboxylate + H2O2 + NH4(+)</text>
        <dbReference type="Rhea" id="RHEA:21816"/>
        <dbReference type="ChEBI" id="CHEBI:15377"/>
        <dbReference type="ChEBI" id="CHEBI:15379"/>
        <dbReference type="ChEBI" id="CHEBI:16240"/>
        <dbReference type="ChEBI" id="CHEBI:28938"/>
        <dbReference type="ChEBI" id="CHEBI:35179"/>
        <dbReference type="ChEBI" id="CHEBI:59871"/>
        <dbReference type="EC" id="1.4.3.3"/>
    </reaction>
    <physiologicalReaction direction="left-to-right" evidence="8">
        <dbReference type="Rhea" id="RHEA:21817"/>
    </physiologicalReaction>
</comment>
<evidence type="ECO:0000256" key="3">
    <source>
        <dbReference type="ARBA" id="ARBA00022630"/>
    </source>
</evidence>
<dbReference type="InterPro" id="IPR006076">
    <property type="entry name" value="FAD-dep_OxRdtase"/>
</dbReference>
<reference evidence="10 11" key="1">
    <citation type="journal article" date="2019" name="Int. J. Syst. Evol. Microbiol.">
        <title>The Global Catalogue of Microorganisms (GCM) 10K type strain sequencing project: providing services to taxonomists for standard genome sequencing and annotation.</title>
        <authorList>
            <consortium name="The Broad Institute Genomics Platform"/>
            <consortium name="The Broad Institute Genome Sequencing Center for Infectious Disease"/>
            <person name="Wu L."/>
            <person name="Ma J."/>
        </authorList>
    </citation>
    <scope>NUCLEOTIDE SEQUENCE [LARGE SCALE GENOMIC DNA]</scope>
    <source>
        <strain evidence="10 11">JCM 13022</strain>
    </source>
</reference>
<dbReference type="Proteomes" id="UP001500467">
    <property type="component" value="Unassembled WGS sequence"/>
</dbReference>
<comment type="similarity">
    <text evidence="2">Belongs to the DAMOX/DASOX family.</text>
</comment>
<dbReference type="SUPFAM" id="SSF51971">
    <property type="entry name" value="Nucleotide-binding domain"/>
    <property type="match status" value="1"/>
</dbReference>
<dbReference type="Gene3D" id="3.40.50.720">
    <property type="entry name" value="NAD(P)-binding Rossmann-like Domain"/>
    <property type="match status" value="1"/>
</dbReference>
<dbReference type="Pfam" id="PF01266">
    <property type="entry name" value="DAO"/>
    <property type="match status" value="1"/>
</dbReference>
<dbReference type="SUPFAM" id="SSF54373">
    <property type="entry name" value="FAD-linked reductases, C-terminal domain"/>
    <property type="match status" value="1"/>
</dbReference>
<comment type="cofactor">
    <cofactor evidence="1">
        <name>FAD</name>
        <dbReference type="ChEBI" id="CHEBI:57692"/>
    </cofactor>
</comment>
<evidence type="ECO:0000256" key="7">
    <source>
        <dbReference type="ARBA" id="ARBA00039751"/>
    </source>
</evidence>
<sequence>MGERVVVVGGGVIGLSCAVRLAERGRRVTVVTDREPGETTSVVAGGLIYPRHAEPADRCAGWTAVTVEEFRRLAEVPGTGVRFVPGRLLRRVERPVPAWAAAVGGMTRRSDLGEPWTDALQFTTPLVDTGRYVAWLAQVAAGSGVRIEHRRVRDLGDVGEADLVVNAAGLGARDLVADRAVTPARGQVVHVADPGLPEWVVDEDDFSYVLPHGDHVVCGGTEEHGEESLDPDDATTGDILRRCRALVPALATAEVLDVRVGLRPARPEVRLERAEPDGASPVPVIHCYGHGGVGVTVSWGCADEVAALAG</sequence>
<dbReference type="PRINTS" id="PR00411">
    <property type="entry name" value="PNDRDTASEI"/>
</dbReference>
<keyword evidence="5" id="KW-0560">Oxidoreductase</keyword>
<accession>A0ABN1VCP0</accession>